<name>A0A2P6NYC5_9EUKA</name>
<proteinExistence type="predicted"/>
<dbReference type="InParanoid" id="A0A2P6NYC5"/>
<evidence type="ECO:0000313" key="3">
    <source>
        <dbReference type="Proteomes" id="UP000241769"/>
    </source>
</evidence>
<sequence>MHKGEGHERDREDTKTEGTSEMACRKRCKRFPLYREKPDSREAREQSGFFASEEVRNSENRGEEREKKDTERAECTRWKLTPAASQVHTYLTQGTLGRMYVLLFFLFLIRRSLQGTEKLRDES</sequence>
<protein>
    <submittedName>
        <fullName evidence="2">Uncharacterized protein</fullName>
    </submittedName>
</protein>
<gene>
    <name evidence="2" type="ORF">PROFUN_02227</name>
</gene>
<reference evidence="2 3" key="1">
    <citation type="journal article" date="2018" name="Genome Biol. Evol.">
        <title>Multiple Roots of Fruiting Body Formation in Amoebozoa.</title>
        <authorList>
            <person name="Hillmann F."/>
            <person name="Forbes G."/>
            <person name="Novohradska S."/>
            <person name="Ferling I."/>
            <person name="Riege K."/>
            <person name="Groth M."/>
            <person name="Westermann M."/>
            <person name="Marz M."/>
            <person name="Spaller T."/>
            <person name="Winckler T."/>
            <person name="Schaap P."/>
            <person name="Glockner G."/>
        </authorList>
    </citation>
    <scope>NUCLEOTIDE SEQUENCE [LARGE SCALE GENOMIC DNA]</scope>
    <source>
        <strain evidence="2 3">Jena</strain>
    </source>
</reference>
<feature type="compositionally biased region" description="Basic and acidic residues" evidence="1">
    <location>
        <begin position="1"/>
        <end position="18"/>
    </location>
</feature>
<organism evidence="2 3">
    <name type="scientific">Planoprotostelium fungivorum</name>
    <dbReference type="NCBI Taxonomy" id="1890364"/>
    <lineage>
        <taxon>Eukaryota</taxon>
        <taxon>Amoebozoa</taxon>
        <taxon>Evosea</taxon>
        <taxon>Variosea</taxon>
        <taxon>Cavosteliida</taxon>
        <taxon>Cavosteliaceae</taxon>
        <taxon>Planoprotostelium</taxon>
    </lineage>
</organism>
<comment type="caution">
    <text evidence="2">The sequence shown here is derived from an EMBL/GenBank/DDBJ whole genome shotgun (WGS) entry which is preliminary data.</text>
</comment>
<feature type="compositionally biased region" description="Basic and acidic residues" evidence="1">
    <location>
        <begin position="35"/>
        <end position="45"/>
    </location>
</feature>
<feature type="region of interest" description="Disordered" evidence="1">
    <location>
        <begin position="1"/>
        <end position="22"/>
    </location>
</feature>
<dbReference type="AlphaFoldDB" id="A0A2P6NYC5"/>
<evidence type="ECO:0000313" key="2">
    <source>
        <dbReference type="EMBL" id="PRP88949.1"/>
    </source>
</evidence>
<feature type="compositionally biased region" description="Basic and acidic residues" evidence="1">
    <location>
        <begin position="53"/>
        <end position="73"/>
    </location>
</feature>
<feature type="region of interest" description="Disordered" evidence="1">
    <location>
        <begin position="35"/>
        <end position="73"/>
    </location>
</feature>
<accession>A0A2P6NYC5</accession>
<evidence type="ECO:0000256" key="1">
    <source>
        <dbReference type="SAM" id="MobiDB-lite"/>
    </source>
</evidence>
<dbReference type="EMBL" id="MDYQ01000006">
    <property type="protein sequence ID" value="PRP88949.1"/>
    <property type="molecule type" value="Genomic_DNA"/>
</dbReference>
<dbReference type="Proteomes" id="UP000241769">
    <property type="component" value="Unassembled WGS sequence"/>
</dbReference>
<keyword evidence="3" id="KW-1185">Reference proteome</keyword>